<name>A0A518CLF1_9PLAN</name>
<dbReference type="Pfam" id="PF01882">
    <property type="entry name" value="DUF58"/>
    <property type="match status" value="1"/>
</dbReference>
<dbReference type="RefSeq" id="WP_144995142.1">
    <property type="nucleotide sequence ID" value="NZ_CP036281.1"/>
</dbReference>
<keyword evidence="3" id="KW-1185">Reference proteome</keyword>
<dbReference type="InterPro" id="IPR036465">
    <property type="entry name" value="vWFA_dom_sf"/>
</dbReference>
<dbReference type="PANTHER" id="PTHR33608:SF12">
    <property type="entry name" value="DUF58 DOMAIN-CONTAINING PROTEIN"/>
    <property type="match status" value="1"/>
</dbReference>
<reference evidence="2 3" key="1">
    <citation type="submission" date="2019-02" db="EMBL/GenBank/DDBJ databases">
        <title>Deep-cultivation of Planctomycetes and their phenomic and genomic characterization uncovers novel biology.</title>
        <authorList>
            <person name="Wiegand S."/>
            <person name="Jogler M."/>
            <person name="Boedeker C."/>
            <person name="Pinto D."/>
            <person name="Vollmers J."/>
            <person name="Rivas-Marin E."/>
            <person name="Kohn T."/>
            <person name="Peeters S.H."/>
            <person name="Heuer A."/>
            <person name="Rast P."/>
            <person name="Oberbeckmann S."/>
            <person name="Bunk B."/>
            <person name="Jeske O."/>
            <person name="Meyerdierks A."/>
            <person name="Storesund J.E."/>
            <person name="Kallscheuer N."/>
            <person name="Luecker S."/>
            <person name="Lage O.M."/>
            <person name="Pohl T."/>
            <person name="Merkel B.J."/>
            <person name="Hornburger P."/>
            <person name="Mueller R.-W."/>
            <person name="Bruemmer F."/>
            <person name="Labrenz M."/>
            <person name="Spormann A.M."/>
            <person name="Op den Camp H."/>
            <person name="Overmann J."/>
            <person name="Amann R."/>
            <person name="Jetten M.S.M."/>
            <person name="Mascher T."/>
            <person name="Medema M.H."/>
            <person name="Devos D.P."/>
            <person name="Kaster A.-K."/>
            <person name="Ovreas L."/>
            <person name="Rohde M."/>
            <person name="Galperin M.Y."/>
            <person name="Jogler C."/>
        </authorList>
    </citation>
    <scope>NUCLEOTIDE SEQUENCE [LARGE SCALE GENOMIC DNA]</scope>
    <source>
        <strain evidence="2 3">Pla110</strain>
    </source>
</reference>
<organism evidence="2 3">
    <name type="scientific">Polystyrenella longa</name>
    <dbReference type="NCBI Taxonomy" id="2528007"/>
    <lineage>
        <taxon>Bacteria</taxon>
        <taxon>Pseudomonadati</taxon>
        <taxon>Planctomycetota</taxon>
        <taxon>Planctomycetia</taxon>
        <taxon>Planctomycetales</taxon>
        <taxon>Planctomycetaceae</taxon>
        <taxon>Polystyrenella</taxon>
    </lineage>
</organism>
<proteinExistence type="predicted"/>
<dbReference type="Proteomes" id="UP000317178">
    <property type="component" value="Chromosome"/>
</dbReference>
<dbReference type="KEGG" id="plon:Pla110_17770"/>
<protein>
    <recommendedName>
        <fullName evidence="1">DUF58 domain-containing protein</fullName>
    </recommendedName>
</protein>
<dbReference type="SUPFAM" id="SSF53300">
    <property type="entry name" value="vWA-like"/>
    <property type="match status" value="1"/>
</dbReference>
<dbReference type="EMBL" id="CP036281">
    <property type="protein sequence ID" value="QDU80055.1"/>
    <property type="molecule type" value="Genomic_DNA"/>
</dbReference>
<accession>A0A518CLF1</accession>
<sequence length="306" mass="34128">MSARISISLDEMVLLKADARGFSFLPRQPVSSLLSGRHASRLRGRGLAFEELRHYHPGDDIRLIDWKATARLRSTHVRVFNEERERPVLFVVDQRGPMFFGSQRAMKSVVAAELTALGAWRTLEAGDRVGGIVFNDNEIAEVRPHRSQSRLLQLFHQIVQQNQALAGIDSPTDSGATATNRLNEALQNVLHIAKHDHLVVLISDLDGADSDTHRLSTLIAARNDMLVAGIYDPLGASLRGGSGMVATDREESWEIPVEASFTEKFQQSFQNRLDEWRQVFRNLKIPVIPVSTSTSPAEQIRSLLGH</sequence>
<dbReference type="InterPro" id="IPR002881">
    <property type="entry name" value="DUF58"/>
</dbReference>
<dbReference type="OrthoDB" id="9780819at2"/>
<evidence type="ECO:0000313" key="2">
    <source>
        <dbReference type="EMBL" id="QDU80055.1"/>
    </source>
</evidence>
<evidence type="ECO:0000313" key="3">
    <source>
        <dbReference type="Proteomes" id="UP000317178"/>
    </source>
</evidence>
<evidence type="ECO:0000259" key="1">
    <source>
        <dbReference type="Pfam" id="PF01882"/>
    </source>
</evidence>
<feature type="domain" description="DUF58" evidence="1">
    <location>
        <begin position="51"/>
        <end position="270"/>
    </location>
</feature>
<gene>
    <name evidence="2" type="ORF">Pla110_17770</name>
</gene>
<dbReference type="PANTHER" id="PTHR33608">
    <property type="entry name" value="BLL2464 PROTEIN"/>
    <property type="match status" value="1"/>
</dbReference>
<dbReference type="AlphaFoldDB" id="A0A518CLF1"/>